<dbReference type="GO" id="GO:0003677">
    <property type="term" value="F:DNA binding"/>
    <property type="evidence" value="ECO:0007669"/>
    <property type="project" value="InterPro"/>
</dbReference>
<dbReference type="EMBL" id="BMHK01000009">
    <property type="protein sequence ID" value="GGB98847.1"/>
    <property type="molecule type" value="Genomic_DNA"/>
</dbReference>
<dbReference type="Pfam" id="PF02371">
    <property type="entry name" value="Transposase_20"/>
    <property type="match status" value="1"/>
</dbReference>
<evidence type="ECO:0000259" key="2">
    <source>
        <dbReference type="Pfam" id="PF02371"/>
    </source>
</evidence>
<name>A0A916TRL3_9SPHN</name>
<dbReference type="InterPro" id="IPR047650">
    <property type="entry name" value="Transpos_IS110"/>
</dbReference>
<dbReference type="AlphaFoldDB" id="A0A916TRL3"/>
<dbReference type="RefSeq" id="WP_188770399.1">
    <property type="nucleotide sequence ID" value="NZ_BMHK01000009.1"/>
</dbReference>
<dbReference type="PANTHER" id="PTHR33055">
    <property type="entry name" value="TRANSPOSASE FOR INSERTION SEQUENCE ELEMENT IS1111A"/>
    <property type="match status" value="1"/>
</dbReference>
<organism evidence="3 4">
    <name type="scientific">Novosphingobium endophyticum</name>
    <dbReference type="NCBI Taxonomy" id="1955250"/>
    <lineage>
        <taxon>Bacteria</taxon>
        <taxon>Pseudomonadati</taxon>
        <taxon>Pseudomonadota</taxon>
        <taxon>Alphaproteobacteria</taxon>
        <taxon>Sphingomonadales</taxon>
        <taxon>Sphingomonadaceae</taxon>
        <taxon>Novosphingobium</taxon>
    </lineage>
</organism>
<gene>
    <name evidence="3" type="ORF">GCM10011494_16650</name>
</gene>
<accession>A0A916TRL3</accession>
<keyword evidence="4" id="KW-1185">Reference proteome</keyword>
<dbReference type="NCBIfam" id="NF033542">
    <property type="entry name" value="transpos_IS110"/>
    <property type="match status" value="1"/>
</dbReference>
<feature type="domain" description="Transposase IS110-like N-terminal" evidence="1">
    <location>
        <begin position="7"/>
        <end position="151"/>
    </location>
</feature>
<dbReference type="GO" id="GO:0006313">
    <property type="term" value="P:DNA transposition"/>
    <property type="evidence" value="ECO:0007669"/>
    <property type="project" value="InterPro"/>
</dbReference>
<evidence type="ECO:0000259" key="1">
    <source>
        <dbReference type="Pfam" id="PF01548"/>
    </source>
</evidence>
<dbReference type="Pfam" id="PF01548">
    <property type="entry name" value="DEDD_Tnp_IS110"/>
    <property type="match status" value="1"/>
</dbReference>
<sequence length="352" mass="39892">MSYDYHIGVDYHKAYTHLVVQDGGGKVLRSGKVKNDPSSLAGFLTPYLKNSHAVMEASRNWTVMYDWLDELCDDVVLAHPLKVKAIADAKVKTDKIDATILAHLLRADLIPESYVPCEAARELRQALRERIFFVRLRTMVKNRVVTIFDRYPEQTRALREMSDLFGKIGRGQLALLSVSAIDREHIDRALAFIDDINQHIRAAEKTIRRFSTDNAEVRRLKTMPGVGEFFARLIAAEIDDVSRFRSAKKLAAYAGLVPSTYASGGKCWNGRIIKAGNKWLRWAFVEAATPAVRAEPALKFEYERLKATKGANRAKVAVARKLLTIAYHMLRDQRDYERRDALERPSASSRLS</sequence>
<evidence type="ECO:0000313" key="3">
    <source>
        <dbReference type="EMBL" id="GGB98847.1"/>
    </source>
</evidence>
<evidence type="ECO:0008006" key="5">
    <source>
        <dbReference type="Google" id="ProtNLM"/>
    </source>
</evidence>
<proteinExistence type="predicted"/>
<protein>
    <recommendedName>
        <fullName evidence="5">IS110 family transposase</fullName>
    </recommendedName>
</protein>
<reference evidence="3" key="2">
    <citation type="submission" date="2020-09" db="EMBL/GenBank/DDBJ databases">
        <authorList>
            <person name="Sun Q."/>
            <person name="Zhou Y."/>
        </authorList>
    </citation>
    <scope>NUCLEOTIDE SEQUENCE</scope>
    <source>
        <strain evidence="3">CGMCC 1.15095</strain>
    </source>
</reference>
<dbReference type="InterPro" id="IPR002525">
    <property type="entry name" value="Transp_IS110-like_N"/>
</dbReference>
<reference evidence="3" key="1">
    <citation type="journal article" date="2014" name="Int. J. Syst. Evol. Microbiol.">
        <title>Complete genome sequence of Corynebacterium casei LMG S-19264T (=DSM 44701T), isolated from a smear-ripened cheese.</title>
        <authorList>
            <consortium name="US DOE Joint Genome Institute (JGI-PGF)"/>
            <person name="Walter F."/>
            <person name="Albersmeier A."/>
            <person name="Kalinowski J."/>
            <person name="Ruckert C."/>
        </authorList>
    </citation>
    <scope>NUCLEOTIDE SEQUENCE</scope>
    <source>
        <strain evidence="3">CGMCC 1.15095</strain>
    </source>
</reference>
<evidence type="ECO:0000313" key="4">
    <source>
        <dbReference type="Proteomes" id="UP000608154"/>
    </source>
</evidence>
<dbReference type="PANTHER" id="PTHR33055:SF13">
    <property type="entry name" value="TRANSPOSASE"/>
    <property type="match status" value="1"/>
</dbReference>
<dbReference type="Proteomes" id="UP000608154">
    <property type="component" value="Unassembled WGS sequence"/>
</dbReference>
<comment type="caution">
    <text evidence="3">The sequence shown here is derived from an EMBL/GenBank/DDBJ whole genome shotgun (WGS) entry which is preliminary data.</text>
</comment>
<feature type="domain" description="Transposase IS116/IS110/IS902 C-terminal" evidence="2">
    <location>
        <begin position="218"/>
        <end position="301"/>
    </location>
</feature>
<dbReference type="InterPro" id="IPR003346">
    <property type="entry name" value="Transposase_20"/>
</dbReference>
<dbReference type="GO" id="GO:0004803">
    <property type="term" value="F:transposase activity"/>
    <property type="evidence" value="ECO:0007669"/>
    <property type="project" value="InterPro"/>
</dbReference>